<evidence type="ECO:0000259" key="2">
    <source>
        <dbReference type="Pfam" id="PF15460"/>
    </source>
</evidence>
<dbReference type="PANTHER" id="PTHR38422">
    <property type="entry name" value="SOMETHING ABOUT SILENCING PROTEIN 4"/>
    <property type="match status" value="1"/>
</dbReference>
<dbReference type="InterPro" id="IPR029184">
    <property type="entry name" value="Sas4_dom"/>
</dbReference>
<proteinExistence type="predicted"/>
<dbReference type="Proteomes" id="UP000045706">
    <property type="component" value="Unassembled WGS sequence"/>
</dbReference>
<dbReference type="GO" id="GO:0004402">
    <property type="term" value="F:histone acetyltransferase activity"/>
    <property type="evidence" value="ECO:0007669"/>
    <property type="project" value="TreeGrafter"/>
</dbReference>
<dbReference type="Pfam" id="PF15460">
    <property type="entry name" value="SAS4"/>
    <property type="match status" value="2"/>
</dbReference>
<sequence length="693" mass="78393">MAVQTASMVSITRSSRRAPSTAAAAAAAAAAPDAHANAPFHTARNSTQNILSHAANGRTKRHLSISDRNYDLEPVSPAKRPRSEFEIVLKSSRAAPPKHAAAKPAPPDAVPPTLKPKQLQTQSQSQPQQQQPQHHQRLQQPPKKQQKLPFLPVRRETAVVSQPPPAVSPPAKDDAAAQLTKHRAKVINGIRHELDRLQPDTQSDTQPHAEPKEQQQQQRGGRKLRSQEATRFKSDLSAYFPDYDEVIGNDPKEEHLLNVETPIVVVDTFPRYFRGKVVAPLFTPTQAEPVPAGYDHGDYPVRGYGDALFDDPFDSQRINFDFLGKSYKGKTLDSALPDALYLPIHKRAERLERSIRNTEKGRAQHEKDQIVVAPLFTPTQAEPVPAGYDHGDYPVRGYGDALFDDPFDSQRINFDFLGKSYKGKTLDSALPDALYLPVHKRAERLERSIRNTEKGRAQHEKDQIVRLLEGLQGHDWLRIMGVSGVTESKKKSFEPARRHFIKGCQAIIDKFRQWAQEEKRRKAEKERALAEEADEEEEDDEEEEEEEEAVEDEDEEKQEIGNSEGDDDDVNASDGDPPDELDFDASIARQLREEAAARANMARSSRKRPRGASIQPETPLPPPREFKSFFKKKHERDAALNKHRRAGRRVLAWGEPVPELEVREFELPEEYLDPETMKAHARKRRRQRRGSRH</sequence>
<dbReference type="GO" id="GO:0033255">
    <property type="term" value="C:SAS acetyltransferase complex"/>
    <property type="evidence" value="ECO:0007669"/>
    <property type="project" value="InterPro"/>
</dbReference>
<feature type="region of interest" description="Disordered" evidence="1">
    <location>
        <begin position="1"/>
        <end position="23"/>
    </location>
</feature>
<feature type="region of interest" description="Disordered" evidence="1">
    <location>
        <begin position="199"/>
        <end position="228"/>
    </location>
</feature>
<feature type="region of interest" description="Disordered" evidence="1">
    <location>
        <begin position="525"/>
        <end position="629"/>
    </location>
</feature>
<name>A0A0G4KMJ0_VERLO</name>
<feature type="region of interest" description="Disordered" evidence="1">
    <location>
        <begin position="92"/>
        <end position="180"/>
    </location>
</feature>
<feature type="compositionally biased region" description="Pro residues" evidence="1">
    <location>
        <begin position="104"/>
        <end position="114"/>
    </location>
</feature>
<feature type="region of interest" description="Disordered" evidence="1">
    <location>
        <begin position="55"/>
        <end position="80"/>
    </location>
</feature>
<gene>
    <name evidence="3" type="ORF">BN1723_009214</name>
</gene>
<dbReference type="InterPro" id="IPR038988">
    <property type="entry name" value="Sas4"/>
</dbReference>
<feature type="compositionally biased region" description="Acidic residues" evidence="1">
    <location>
        <begin position="531"/>
        <end position="557"/>
    </location>
</feature>
<dbReference type="PANTHER" id="PTHR38422:SF1">
    <property type="entry name" value="SOMETHING ABOUT SILENCING PROTEIN 4"/>
    <property type="match status" value="1"/>
</dbReference>
<feature type="domain" description="Something about silencing protein 4" evidence="2">
    <location>
        <begin position="335"/>
        <end position="370"/>
    </location>
</feature>
<feature type="domain" description="Something about silencing protein 4" evidence="2">
    <location>
        <begin position="429"/>
        <end position="523"/>
    </location>
</feature>
<feature type="compositionally biased region" description="Low complexity" evidence="1">
    <location>
        <begin position="115"/>
        <end position="152"/>
    </location>
</feature>
<dbReference type="EMBL" id="CVQI01001891">
    <property type="protein sequence ID" value="CRK11007.1"/>
    <property type="molecule type" value="Genomic_DNA"/>
</dbReference>
<feature type="compositionally biased region" description="Polar residues" evidence="1">
    <location>
        <begin position="1"/>
        <end position="12"/>
    </location>
</feature>
<evidence type="ECO:0000313" key="4">
    <source>
        <dbReference type="Proteomes" id="UP000045706"/>
    </source>
</evidence>
<reference evidence="4" key="1">
    <citation type="submission" date="2015-05" db="EMBL/GenBank/DDBJ databases">
        <authorList>
            <person name="Fogelqvist Johan"/>
        </authorList>
    </citation>
    <scope>NUCLEOTIDE SEQUENCE [LARGE SCALE GENOMIC DNA]</scope>
</reference>
<feature type="compositionally biased region" description="Low complexity" evidence="1">
    <location>
        <begin position="94"/>
        <end position="103"/>
    </location>
</feature>
<evidence type="ECO:0000256" key="1">
    <source>
        <dbReference type="SAM" id="MobiDB-lite"/>
    </source>
</evidence>
<dbReference type="AlphaFoldDB" id="A0A0G4KMJ0"/>
<organism evidence="3 4">
    <name type="scientific">Verticillium longisporum</name>
    <name type="common">Verticillium dahliae var. longisporum</name>
    <dbReference type="NCBI Taxonomy" id="100787"/>
    <lineage>
        <taxon>Eukaryota</taxon>
        <taxon>Fungi</taxon>
        <taxon>Dikarya</taxon>
        <taxon>Ascomycota</taxon>
        <taxon>Pezizomycotina</taxon>
        <taxon>Sordariomycetes</taxon>
        <taxon>Hypocreomycetidae</taxon>
        <taxon>Glomerellales</taxon>
        <taxon>Plectosphaerellaceae</taxon>
        <taxon>Verticillium</taxon>
    </lineage>
</organism>
<accession>A0A0G4KMJ0</accession>
<evidence type="ECO:0000313" key="3">
    <source>
        <dbReference type="EMBL" id="CRK11007.1"/>
    </source>
</evidence>
<feature type="compositionally biased region" description="Acidic residues" evidence="1">
    <location>
        <begin position="564"/>
        <end position="583"/>
    </location>
</feature>
<protein>
    <recommendedName>
        <fullName evidence="2">Something about silencing protein 4 domain-containing protein</fullName>
    </recommendedName>
</protein>